<keyword evidence="2" id="KW-0812">Transmembrane</keyword>
<dbReference type="PANTHER" id="PTHR31061">
    <property type="entry name" value="LD22376P"/>
    <property type="match status" value="1"/>
</dbReference>
<organism evidence="5 6">
    <name type="scientific">Clavelina lepadiformis</name>
    <name type="common">Light-bulb sea squirt</name>
    <name type="synonym">Ascidia lepadiformis</name>
    <dbReference type="NCBI Taxonomy" id="159417"/>
    <lineage>
        <taxon>Eukaryota</taxon>
        <taxon>Metazoa</taxon>
        <taxon>Chordata</taxon>
        <taxon>Tunicata</taxon>
        <taxon>Ascidiacea</taxon>
        <taxon>Aplousobranchia</taxon>
        <taxon>Clavelinidae</taxon>
        <taxon>Clavelina</taxon>
    </lineage>
</organism>
<dbReference type="PANTHER" id="PTHR31061:SF24">
    <property type="entry name" value="LD22376P"/>
    <property type="match status" value="1"/>
</dbReference>
<evidence type="ECO:0000256" key="1">
    <source>
        <dbReference type="SAM" id="MobiDB-lite"/>
    </source>
</evidence>
<evidence type="ECO:0000256" key="2">
    <source>
        <dbReference type="SAM" id="Phobius"/>
    </source>
</evidence>
<keyword evidence="2" id="KW-1133">Transmembrane helix</keyword>
<evidence type="ECO:0000256" key="3">
    <source>
        <dbReference type="SAM" id="SignalP"/>
    </source>
</evidence>
<feature type="transmembrane region" description="Helical" evidence="2">
    <location>
        <begin position="172"/>
        <end position="195"/>
    </location>
</feature>
<feature type="transmembrane region" description="Helical" evidence="2">
    <location>
        <begin position="269"/>
        <end position="290"/>
    </location>
</feature>
<name>A0ABP0GKW2_CLALP</name>
<evidence type="ECO:0000313" key="6">
    <source>
        <dbReference type="Proteomes" id="UP001642483"/>
    </source>
</evidence>
<feature type="transmembrane region" description="Helical" evidence="2">
    <location>
        <begin position="389"/>
        <end position="408"/>
    </location>
</feature>
<feature type="transmembrane region" description="Helical" evidence="2">
    <location>
        <begin position="243"/>
        <end position="263"/>
    </location>
</feature>
<keyword evidence="6" id="KW-1185">Reference proteome</keyword>
<comment type="caution">
    <text evidence="5">The sequence shown here is derived from an EMBL/GenBank/DDBJ whole genome shotgun (WGS) entry which is preliminary data.</text>
</comment>
<evidence type="ECO:0000259" key="4">
    <source>
        <dbReference type="Pfam" id="PF07786"/>
    </source>
</evidence>
<proteinExistence type="predicted"/>
<dbReference type="EMBL" id="CAWYQH010000130">
    <property type="protein sequence ID" value="CAK8692394.1"/>
    <property type="molecule type" value="Genomic_DNA"/>
</dbReference>
<evidence type="ECO:0000313" key="5">
    <source>
        <dbReference type="EMBL" id="CAK8692394.1"/>
    </source>
</evidence>
<reference evidence="5 6" key="1">
    <citation type="submission" date="2024-02" db="EMBL/GenBank/DDBJ databases">
        <authorList>
            <person name="Daric V."/>
            <person name="Darras S."/>
        </authorList>
    </citation>
    <scope>NUCLEOTIDE SEQUENCE [LARGE SCALE GENOMIC DNA]</scope>
</reference>
<dbReference type="Proteomes" id="UP001642483">
    <property type="component" value="Unassembled WGS sequence"/>
</dbReference>
<feature type="compositionally biased region" description="Polar residues" evidence="1">
    <location>
        <begin position="215"/>
        <end position="231"/>
    </location>
</feature>
<feature type="domain" description="Heparan-alpha-glucosaminide N-acetyltransferase catalytic" evidence="4">
    <location>
        <begin position="236"/>
        <end position="354"/>
    </location>
</feature>
<feature type="region of interest" description="Disordered" evidence="1">
    <location>
        <begin position="213"/>
        <end position="233"/>
    </location>
</feature>
<protein>
    <recommendedName>
        <fullName evidence="4">Heparan-alpha-glucosaminide N-acetyltransferase catalytic domain-containing protein</fullName>
    </recommendedName>
</protein>
<sequence length="468" mass="52893">MFTINMKALHWIIICGATVIVKIPQFKAGESDVLANSYQSSGDAEVSKPLNKNMEFSDDLRFKIDTAKLTITKSNLAVDTAMDILLLLDNCYKCAYYKVETIQPSEKSVKILVDTRWPLTINLYAHKPNCSIKFHYFYGERGEYSVNFTTFLNGSCQYTGPKTDVHPWNSNLPILVAFLILLCMAMFYAIGKWIYSKKDVSSMSALISNDLGETDTANPSSSPTTQLSASTPRRERLKSIDTFRGLCIVIMIFVNFKGGHYWFFRHSTWNGLTVADLVFPWFMFIMGVNITLSVESLLKKNIPKGSIAYKIFRRTLILFALGITVINHNTSWETFRVPGVLQRFSIAYLFGFLIQWAFHKSAEELNSTEGDQTPWWFGVRDVVMYWPQWIIALGLEALWLLLTFLLPVPGCPTGYIGPGGLAEDGNYINETCIGGAAGYIDRWLFGEAHIYGHPTAKVKILFTTPFMS</sequence>
<accession>A0ABP0GKW2</accession>
<feature type="chain" id="PRO_5045037233" description="Heparan-alpha-glucosaminide N-acetyltransferase catalytic domain-containing protein" evidence="3">
    <location>
        <begin position="18"/>
        <end position="468"/>
    </location>
</feature>
<feature type="transmembrane region" description="Helical" evidence="2">
    <location>
        <begin position="311"/>
        <end position="328"/>
    </location>
</feature>
<feature type="signal peptide" evidence="3">
    <location>
        <begin position="1"/>
        <end position="17"/>
    </location>
</feature>
<gene>
    <name evidence="5" type="ORF">CVLEPA_LOCUS25665</name>
</gene>
<dbReference type="Pfam" id="PF07786">
    <property type="entry name" value="HGSNAT_cat"/>
    <property type="match status" value="1"/>
</dbReference>
<keyword evidence="3" id="KW-0732">Signal</keyword>
<dbReference type="InterPro" id="IPR012429">
    <property type="entry name" value="HGSNAT_cat"/>
</dbReference>
<keyword evidence="2" id="KW-0472">Membrane</keyword>